<proteinExistence type="predicted"/>
<accession>A0ABY9QVX3</accession>
<dbReference type="Proteomes" id="UP001183127">
    <property type="component" value="Chromosome"/>
</dbReference>
<dbReference type="PANTHER" id="PTHR38733">
    <property type="entry name" value="PROTEIN MCRC"/>
    <property type="match status" value="1"/>
</dbReference>
<dbReference type="Pfam" id="PF10117">
    <property type="entry name" value="McrBC"/>
    <property type="match status" value="1"/>
</dbReference>
<evidence type="ECO:0000313" key="1">
    <source>
        <dbReference type="EMBL" id="WMW08171.1"/>
    </source>
</evidence>
<organism evidence="1 2">
    <name type="scientific">Pseudomonas entomophila</name>
    <dbReference type="NCBI Taxonomy" id="312306"/>
    <lineage>
        <taxon>Bacteria</taxon>
        <taxon>Pseudomonadati</taxon>
        <taxon>Pseudomonadota</taxon>
        <taxon>Gammaproteobacteria</taxon>
        <taxon>Pseudomonadales</taxon>
        <taxon>Pseudomonadaceae</taxon>
        <taxon>Pseudomonas</taxon>
    </lineage>
</organism>
<dbReference type="PANTHER" id="PTHR38733:SF1">
    <property type="entry name" value="TYPE IV METHYL-DIRECTED RESTRICTION ENZYME ECOKMCRBC"/>
    <property type="match status" value="1"/>
</dbReference>
<dbReference type="RefSeq" id="WP_011534445.1">
    <property type="nucleotide sequence ID" value="NZ_CP132921.1"/>
</dbReference>
<protein>
    <submittedName>
        <fullName evidence="1">McrC family protein</fullName>
    </submittedName>
</protein>
<reference evidence="1 2" key="1">
    <citation type="submission" date="2023-08" db="EMBL/GenBank/DDBJ databases">
        <title>Complete Genome Sequence of Pseudomonas entomophila TVIN A01.</title>
        <authorList>
            <person name="Shelke T."/>
            <person name="Mahar N.S."/>
            <person name="Gupta I."/>
            <person name="Gupta V."/>
        </authorList>
    </citation>
    <scope>NUCLEOTIDE SEQUENCE [LARGE SCALE GENOMIC DNA]</scope>
    <source>
        <strain evidence="1 2">TVIN-A01</strain>
    </source>
</reference>
<name>A0ABY9QVX3_9PSED</name>
<gene>
    <name evidence="1" type="ORF">RAH46_12770</name>
</gene>
<dbReference type="InterPro" id="IPR019292">
    <property type="entry name" value="McrC"/>
</dbReference>
<dbReference type="GeneID" id="32806391"/>
<evidence type="ECO:0000313" key="2">
    <source>
        <dbReference type="Proteomes" id="UP001183127"/>
    </source>
</evidence>
<keyword evidence="2" id="KW-1185">Reference proteome</keyword>
<dbReference type="EMBL" id="CP132921">
    <property type="protein sequence ID" value="WMW08171.1"/>
    <property type="molecule type" value="Genomic_DNA"/>
</dbReference>
<sequence>MSGLITIREYGRLTTAPVVNSLDQAQVPASAFDWLCELSAGFHKNGARLLQVEGRHSLKWDSYVGVVETPCGTRLEILPKHTEQGYCATRSREMLRKMIQQALNLKPRVTSVTNLALYDAPLSEWVMGQFLAELDHLFKRGLRFDYQRIEEEQRFLRGQLNVVAQMRQPAGRQHCFQIRHDVFMPDRPENRVLKFVLERICTLTQLPDNWRLAQELRNQLAEIPASRYPHRDLSAWSDERLMAHYRAVKPWCELILIDQMPLSVSGQWQGMSLLFPMPKLFEQYVAGWLRTNLSPDASLRTQARSEFLCQHQDESMFRLEPDLLVTKGDRRWVLDTKWKRIDAKRRDNNYGLGQADFYQLFAYGQKYLKGAGELVLIYPSHGDFVEALARFSFADGLGLHVLPFDLDACCLIDPERAALPVLATQASIAQVSGA</sequence>